<dbReference type="Gene3D" id="3.40.50.300">
    <property type="entry name" value="P-loop containing nucleotide triphosphate hydrolases"/>
    <property type="match status" value="1"/>
</dbReference>
<keyword evidence="4 6" id="KW-0067">ATP-binding</keyword>
<organism evidence="6 7">
    <name type="scientific">Wenjunlia vitaminophila</name>
    <name type="common">Streptomyces vitaminophilus</name>
    <dbReference type="NCBI Taxonomy" id="76728"/>
    <lineage>
        <taxon>Bacteria</taxon>
        <taxon>Bacillati</taxon>
        <taxon>Actinomycetota</taxon>
        <taxon>Actinomycetes</taxon>
        <taxon>Kitasatosporales</taxon>
        <taxon>Streptomycetaceae</taxon>
        <taxon>Wenjunlia</taxon>
    </lineage>
</organism>
<dbReference type="RefSeq" id="WP_051087599.1">
    <property type="nucleotide sequence ID" value="NZ_LLZU01000022.1"/>
</dbReference>
<dbReference type="AlphaFoldDB" id="A0A0T6LR62"/>
<sequence length="311" mass="33058">MRSRQGEIACRSLTKVFGHRSVVDDVSFDVPAGTITGFVGANGAGKTTTMRMLLGLVTPSAGTALVNGRRYRDLEHPRREVGAVVDGPGAHPGHSARTHLSVIATAAGLPLRRVDEVLDLVELTEHAQRRVGGFSLGMRQRLALAGALLGDPGVLVLDEPVNGLDPPGILWVRNLLRQLAGEGRALLVSSHLLSELAEIAHRVLIIDHGRLVADTPLDELLVGQSVVELRCADPAAMERALRARRLRVVTEGDTLLIEGASARETGELAAAVGAGPVHWLTERPNSFEDVYFRLAGSPIRQPGTAADAEVA</sequence>
<dbReference type="SMART" id="SM00382">
    <property type="entry name" value="AAA"/>
    <property type="match status" value="1"/>
</dbReference>
<evidence type="ECO:0000256" key="4">
    <source>
        <dbReference type="ARBA" id="ARBA00022840"/>
    </source>
</evidence>
<dbReference type="PROSITE" id="PS50893">
    <property type="entry name" value="ABC_TRANSPORTER_2"/>
    <property type="match status" value="1"/>
</dbReference>
<keyword evidence="7" id="KW-1185">Reference proteome</keyword>
<evidence type="ECO:0000256" key="2">
    <source>
        <dbReference type="ARBA" id="ARBA00022448"/>
    </source>
</evidence>
<accession>A0A0T6LR62</accession>
<keyword evidence="2" id="KW-0813">Transport</keyword>
<evidence type="ECO:0000313" key="6">
    <source>
        <dbReference type="EMBL" id="KRV48544.1"/>
    </source>
</evidence>
<comment type="caution">
    <text evidence="6">The sequence shown here is derived from an EMBL/GenBank/DDBJ whole genome shotgun (WGS) entry which is preliminary data.</text>
</comment>
<evidence type="ECO:0000256" key="1">
    <source>
        <dbReference type="ARBA" id="ARBA00005417"/>
    </source>
</evidence>
<dbReference type="InterPro" id="IPR017871">
    <property type="entry name" value="ABC_transporter-like_CS"/>
</dbReference>
<evidence type="ECO:0000313" key="7">
    <source>
        <dbReference type="Proteomes" id="UP000050867"/>
    </source>
</evidence>
<dbReference type="Pfam" id="PF00005">
    <property type="entry name" value="ABC_tran"/>
    <property type="match status" value="1"/>
</dbReference>
<dbReference type="eggNOG" id="COG1131">
    <property type="taxonomic scope" value="Bacteria"/>
</dbReference>
<evidence type="ECO:0000256" key="3">
    <source>
        <dbReference type="ARBA" id="ARBA00022741"/>
    </source>
</evidence>
<dbReference type="SUPFAM" id="SSF52540">
    <property type="entry name" value="P-loop containing nucleoside triphosphate hydrolases"/>
    <property type="match status" value="1"/>
</dbReference>
<name>A0A0T6LR62_WENVI</name>
<dbReference type="InterPro" id="IPR003439">
    <property type="entry name" value="ABC_transporter-like_ATP-bd"/>
</dbReference>
<dbReference type="PROSITE" id="PS00211">
    <property type="entry name" value="ABC_TRANSPORTER_1"/>
    <property type="match status" value="1"/>
</dbReference>
<dbReference type="EMBL" id="LLZU01000022">
    <property type="protein sequence ID" value="KRV48544.1"/>
    <property type="molecule type" value="Genomic_DNA"/>
</dbReference>
<dbReference type="PANTHER" id="PTHR43335">
    <property type="entry name" value="ABC TRANSPORTER, ATP-BINDING PROTEIN"/>
    <property type="match status" value="1"/>
</dbReference>
<evidence type="ECO:0000259" key="5">
    <source>
        <dbReference type="PROSITE" id="PS50893"/>
    </source>
</evidence>
<protein>
    <submittedName>
        <fullName evidence="6">ABC transporter ATP-binding protein</fullName>
    </submittedName>
</protein>
<proteinExistence type="inferred from homology"/>
<dbReference type="Proteomes" id="UP000050867">
    <property type="component" value="Unassembled WGS sequence"/>
</dbReference>
<dbReference type="GO" id="GO:0016887">
    <property type="term" value="F:ATP hydrolysis activity"/>
    <property type="evidence" value="ECO:0007669"/>
    <property type="project" value="InterPro"/>
</dbReference>
<dbReference type="PANTHER" id="PTHR43335:SF4">
    <property type="entry name" value="ABC TRANSPORTER, ATP-BINDING PROTEIN"/>
    <property type="match status" value="1"/>
</dbReference>
<comment type="similarity">
    <text evidence="1">Belongs to the ABC transporter superfamily.</text>
</comment>
<dbReference type="InterPro" id="IPR003593">
    <property type="entry name" value="AAA+_ATPase"/>
</dbReference>
<reference evidence="6 7" key="1">
    <citation type="submission" date="2015-10" db="EMBL/GenBank/DDBJ databases">
        <title>Draft genome sequence of pyrrolomycin-producing Streptomyces vitaminophilus.</title>
        <authorList>
            <person name="Graham D.E."/>
            <person name="Mahan K.M."/>
            <person name="Klingeman D.M."/>
            <person name="Hettich R.L."/>
            <person name="Parry R.J."/>
        </authorList>
    </citation>
    <scope>NUCLEOTIDE SEQUENCE [LARGE SCALE GENOMIC DNA]</scope>
    <source>
        <strain evidence="6 7">ATCC 31673</strain>
    </source>
</reference>
<dbReference type="GO" id="GO:0005524">
    <property type="term" value="F:ATP binding"/>
    <property type="evidence" value="ECO:0007669"/>
    <property type="project" value="UniProtKB-KW"/>
</dbReference>
<dbReference type="OrthoDB" id="5116176at2"/>
<feature type="domain" description="ABC transporter" evidence="5">
    <location>
        <begin position="8"/>
        <end position="233"/>
    </location>
</feature>
<gene>
    <name evidence="6" type="ORF">AQ490_24750</name>
</gene>
<dbReference type="STRING" id="76728.AQ490_24750"/>
<dbReference type="InterPro" id="IPR027417">
    <property type="entry name" value="P-loop_NTPase"/>
</dbReference>
<keyword evidence="3" id="KW-0547">Nucleotide-binding</keyword>